<dbReference type="InterPro" id="IPR011547">
    <property type="entry name" value="SLC26A/SulP_dom"/>
</dbReference>
<organism evidence="7 9">
    <name type="scientific">Flagellimonas pelagia</name>
    <dbReference type="NCBI Taxonomy" id="2306998"/>
    <lineage>
        <taxon>Bacteria</taxon>
        <taxon>Pseudomonadati</taxon>
        <taxon>Bacteroidota</taxon>
        <taxon>Flavobacteriia</taxon>
        <taxon>Flavobacteriales</taxon>
        <taxon>Flavobacteriaceae</taxon>
        <taxon>Flagellimonas</taxon>
    </lineage>
</organism>
<accession>A0A3A1NCL9</accession>
<dbReference type="Pfam" id="PF01740">
    <property type="entry name" value="STAS"/>
    <property type="match status" value="1"/>
</dbReference>
<dbReference type="SUPFAM" id="SSF52091">
    <property type="entry name" value="SpoIIaa-like"/>
    <property type="match status" value="1"/>
</dbReference>
<comment type="subcellular location">
    <subcellularLocation>
        <location evidence="1">Membrane</location>
        <topology evidence="1">Multi-pass membrane protein</topology>
    </subcellularLocation>
</comment>
<dbReference type="Proteomes" id="UP000321621">
    <property type="component" value="Unassembled WGS sequence"/>
</dbReference>
<feature type="transmembrane region" description="Helical" evidence="5">
    <location>
        <begin position="81"/>
        <end position="111"/>
    </location>
</feature>
<evidence type="ECO:0000313" key="9">
    <source>
        <dbReference type="Proteomes" id="UP000266691"/>
    </source>
</evidence>
<feature type="transmembrane region" description="Helical" evidence="5">
    <location>
        <begin position="174"/>
        <end position="192"/>
    </location>
</feature>
<dbReference type="OrthoDB" id="9771198at2"/>
<dbReference type="InterPro" id="IPR036513">
    <property type="entry name" value="STAS_dom_sf"/>
</dbReference>
<dbReference type="CDD" id="cd07042">
    <property type="entry name" value="STAS_SulP_like_sulfate_transporter"/>
    <property type="match status" value="1"/>
</dbReference>
<feature type="domain" description="STAS" evidence="6">
    <location>
        <begin position="434"/>
        <end position="545"/>
    </location>
</feature>
<evidence type="ECO:0000259" key="6">
    <source>
        <dbReference type="PROSITE" id="PS50801"/>
    </source>
</evidence>
<name>A0A3A1NCL9_9FLAO</name>
<dbReference type="Proteomes" id="UP000266691">
    <property type="component" value="Unassembled WGS sequence"/>
</dbReference>
<feature type="transmembrane region" description="Helical" evidence="5">
    <location>
        <begin position="199"/>
        <end position="216"/>
    </location>
</feature>
<dbReference type="AlphaFoldDB" id="A0A3A1NCL9"/>
<keyword evidence="3 5" id="KW-1133">Transmembrane helix</keyword>
<reference evidence="7 9" key="1">
    <citation type="submission" date="2018-08" db="EMBL/GenBank/DDBJ databases">
        <title>Proposal of Muricauda 72 sp.nov. and Muricauda NH166 sp.nov., isolated from seawater.</title>
        <authorList>
            <person name="Cheng H."/>
            <person name="Wu Y.-H."/>
            <person name="Guo L.-L."/>
            <person name="Xu X.-W."/>
        </authorList>
    </citation>
    <scope>NUCLEOTIDE SEQUENCE [LARGE SCALE GENOMIC DNA]</scope>
    <source>
        <strain evidence="7 9">72</strain>
    </source>
</reference>
<evidence type="ECO:0000256" key="2">
    <source>
        <dbReference type="ARBA" id="ARBA00022692"/>
    </source>
</evidence>
<dbReference type="RefSeq" id="WP_119649140.1">
    <property type="nucleotide sequence ID" value="NZ_QXFI01000036.1"/>
</dbReference>
<feature type="transmembrane region" description="Helical" evidence="5">
    <location>
        <begin position="26"/>
        <end position="47"/>
    </location>
</feature>
<evidence type="ECO:0000313" key="7">
    <source>
        <dbReference type="EMBL" id="RIV42145.1"/>
    </source>
</evidence>
<feature type="transmembrane region" description="Helical" evidence="5">
    <location>
        <begin position="250"/>
        <end position="271"/>
    </location>
</feature>
<dbReference type="InterPro" id="IPR002645">
    <property type="entry name" value="STAS_dom"/>
</dbReference>
<dbReference type="GO" id="GO:0055085">
    <property type="term" value="P:transmembrane transport"/>
    <property type="evidence" value="ECO:0007669"/>
    <property type="project" value="InterPro"/>
</dbReference>
<evidence type="ECO:0000256" key="5">
    <source>
        <dbReference type="SAM" id="Phobius"/>
    </source>
</evidence>
<reference evidence="8 10" key="2">
    <citation type="submission" date="2019-07" db="EMBL/GenBank/DDBJ databases">
        <title>Draft genome of two Muricauda strains isolated from deep sea.</title>
        <authorList>
            <person name="Sun C."/>
        </authorList>
    </citation>
    <scope>NUCLEOTIDE SEQUENCE [LARGE SCALE GENOMIC DNA]</scope>
    <source>
        <strain evidence="8 10">72</strain>
    </source>
</reference>
<dbReference type="EMBL" id="VNWK01000036">
    <property type="protein sequence ID" value="TXJ91033.1"/>
    <property type="molecule type" value="Genomic_DNA"/>
</dbReference>
<evidence type="ECO:0000313" key="8">
    <source>
        <dbReference type="EMBL" id="TXJ91033.1"/>
    </source>
</evidence>
<proteinExistence type="predicted"/>
<evidence type="ECO:0000256" key="3">
    <source>
        <dbReference type="ARBA" id="ARBA00022989"/>
    </source>
</evidence>
<dbReference type="EMBL" id="QXFI01000036">
    <property type="protein sequence ID" value="RIV42145.1"/>
    <property type="molecule type" value="Genomic_DNA"/>
</dbReference>
<dbReference type="GO" id="GO:0016020">
    <property type="term" value="C:membrane"/>
    <property type="evidence" value="ECO:0007669"/>
    <property type="project" value="UniProtKB-SubCell"/>
</dbReference>
<sequence>MNVEFTPKLFSLLKGGISKETLSKDIISGSIVGIVALPLAIAFAIASGVSPEKGLITAIVAGIIISVLGGSRVQIGGPTGAFIVIVYGIVQQFGLSGLTIATFMAGFILIGFGLAKLGNLLKFIPYSLIVGFTSAIALIILSSQVNDFLGLGVKEVPSDFLEKWSIYFQNFSHVNGYAIAIAVGTVLLTLFFQKWIAKVPGSIVAILLSTIAVSVFDIPVDTIESNFGEIPNHFDFSSFPSIDFETVKSLIQPAFAIALLGGIESLLSAVVSDSMIGGKHRSNMELIAQGAANIFSALLGGIPATGAIARTATNVKNGGRTPIAGIVHGLVLLAIMLLFAPYAKLIPLSCLAGILVVVAYHMSEWRQFVSILKGNRMDIIILLTTFLLTVLFDLIIAIEVGVVLASFLFMKRMSESVQIQNITHESQEAEQLFENENLAIPKNVVLYEINGPLFFGAARQFQETITQTHIQPKAVIIRMRYVPLIDATGFQGLKEIIKTFKSKGIEVIISGVNDGLEKDFEKFGLYTLINKELVVRDIQTAVEKAKII</sequence>
<dbReference type="Gene3D" id="3.30.750.24">
    <property type="entry name" value="STAS domain"/>
    <property type="match status" value="1"/>
</dbReference>
<feature type="transmembrane region" description="Helical" evidence="5">
    <location>
        <begin position="291"/>
        <end position="309"/>
    </location>
</feature>
<feature type="transmembrane region" description="Helical" evidence="5">
    <location>
        <begin position="54"/>
        <end position="75"/>
    </location>
</feature>
<feature type="transmembrane region" description="Helical" evidence="5">
    <location>
        <begin position="379"/>
        <end position="409"/>
    </location>
</feature>
<comment type="caution">
    <text evidence="7">The sequence shown here is derived from an EMBL/GenBank/DDBJ whole genome shotgun (WGS) entry which is preliminary data.</text>
</comment>
<keyword evidence="2 5" id="KW-0812">Transmembrane</keyword>
<dbReference type="PANTHER" id="PTHR11814">
    <property type="entry name" value="SULFATE TRANSPORTER"/>
    <property type="match status" value="1"/>
</dbReference>
<dbReference type="PROSITE" id="PS50801">
    <property type="entry name" value="STAS"/>
    <property type="match status" value="1"/>
</dbReference>
<evidence type="ECO:0000256" key="1">
    <source>
        <dbReference type="ARBA" id="ARBA00004141"/>
    </source>
</evidence>
<dbReference type="Pfam" id="PF00916">
    <property type="entry name" value="Sulfate_transp"/>
    <property type="match status" value="1"/>
</dbReference>
<feature type="transmembrane region" description="Helical" evidence="5">
    <location>
        <begin position="123"/>
        <end position="141"/>
    </location>
</feature>
<gene>
    <name evidence="7" type="ORF">D2V05_18815</name>
    <name evidence="8" type="ORF">FQ017_18655</name>
</gene>
<evidence type="ECO:0000313" key="10">
    <source>
        <dbReference type="Proteomes" id="UP000321621"/>
    </source>
</evidence>
<keyword evidence="10" id="KW-1185">Reference proteome</keyword>
<keyword evidence="4 5" id="KW-0472">Membrane</keyword>
<evidence type="ECO:0000256" key="4">
    <source>
        <dbReference type="ARBA" id="ARBA00023136"/>
    </source>
</evidence>
<dbReference type="InterPro" id="IPR001902">
    <property type="entry name" value="SLC26A/SulP_fam"/>
</dbReference>
<feature type="transmembrane region" description="Helical" evidence="5">
    <location>
        <begin position="321"/>
        <end position="340"/>
    </location>
</feature>
<protein>
    <submittedName>
        <fullName evidence="7">STAS domain-containing protein</fullName>
    </submittedName>
</protein>